<dbReference type="SMART" id="SM00421">
    <property type="entry name" value="HTH_LUXR"/>
    <property type="match status" value="1"/>
</dbReference>
<dbReference type="GO" id="GO:0003677">
    <property type="term" value="F:DNA binding"/>
    <property type="evidence" value="ECO:0007669"/>
    <property type="project" value="UniProtKB-KW"/>
</dbReference>
<evidence type="ECO:0000313" key="6">
    <source>
        <dbReference type="EMBL" id="SIO38465.1"/>
    </source>
</evidence>
<dbReference type="STRING" id="44575.SAMN05216419_103418"/>
<dbReference type="SUPFAM" id="SSF46894">
    <property type="entry name" value="C-terminal effector domain of the bipartite response regulators"/>
    <property type="match status" value="1"/>
</dbReference>
<feature type="domain" description="HTH luxR-type" evidence="4">
    <location>
        <begin position="151"/>
        <end position="216"/>
    </location>
</feature>
<feature type="modified residue" description="4-aspartylphosphate" evidence="3">
    <location>
        <position position="62"/>
    </location>
</feature>
<dbReference type="GO" id="GO:0000160">
    <property type="term" value="P:phosphorelay signal transduction system"/>
    <property type="evidence" value="ECO:0007669"/>
    <property type="project" value="InterPro"/>
</dbReference>
<dbReference type="InterPro" id="IPR058245">
    <property type="entry name" value="NreC/VraR/RcsB-like_REC"/>
</dbReference>
<dbReference type="PROSITE" id="PS50110">
    <property type="entry name" value="RESPONSE_REGULATORY"/>
    <property type="match status" value="1"/>
</dbReference>
<dbReference type="GO" id="GO:0006355">
    <property type="term" value="P:regulation of DNA-templated transcription"/>
    <property type="evidence" value="ECO:0007669"/>
    <property type="project" value="InterPro"/>
</dbReference>
<dbReference type="PROSITE" id="PS50043">
    <property type="entry name" value="HTH_LUXR_2"/>
    <property type="match status" value="1"/>
</dbReference>
<sequence>MISNTTHQPITVMLVDDHPVVLTGYRRLLESTMDISVIAEANDGETGYILYQTHEPDVVILDLNMVGIDGLETMRRIRAKSPEARILIFSMHINETLVLRALKLGAAGYLTKHCGAKQMIQAIRQVKQGQKYIDPELASSIAISLTMENSSEDPLNSLSAREFQIFKLMAEGNSCAQIAGTLTISPKTVGVHHTNIMKKLKLNNSSQLVRLAINCDIIQV</sequence>
<dbReference type="InterPro" id="IPR016032">
    <property type="entry name" value="Sig_transdc_resp-reg_C-effctor"/>
</dbReference>
<dbReference type="RefSeq" id="WP_028462543.1">
    <property type="nucleotide sequence ID" value="NZ_FSRO01000001.1"/>
</dbReference>
<evidence type="ECO:0000256" key="2">
    <source>
        <dbReference type="ARBA" id="ARBA00023125"/>
    </source>
</evidence>
<keyword evidence="2" id="KW-0238">DNA-binding</keyword>
<feature type="domain" description="Response regulatory" evidence="5">
    <location>
        <begin position="11"/>
        <end position="127"/>
    </location>
</feature>
<keyword evidence="7" id="KW-1185">Reference proteome</keyword>
<dbReference type="PANTHER" id="PTHR43214">
    <property type="entry name" value="TWO-COMPONENT RESPONSE REGULATOR"/>
    <property type="match status" value="1"/>
</dbReference>
<gene>
    <name evidence="6" type="ORF">SAMN02743940_2263</name>
</gene>
<keyword evidence="1 3" id="KW-0597">Phosphoprotein</keyword>
<dbReference type="eggNOG" id="COG2197">
    <property type="taxonomic scope" value="Bacteria"/>
</dbReference>
<accession>A0A1N6J2J2</accession>
<dbReference type="InterPro" id="IPR039420">
    <property type="entry name" value="WalR-like"/>
</dbReference>
<dbReference type="PRINTS" id="PR00038">
    <property type="entry name" value="HTHLUXR"/>
</dbReference>
<dbReference type="CDD" id="cd06170">
    <property type="entry name" value="LuxR_C_like"/>
    <property type="match status" value="1"/>
</dbReference>
<evidence type="ECO:0000259" key="4">
    <source>
        <dbReference type="PROSITE" id="PS50043"/>
    </source>
</evidence>
<dbReference type="AlphaFoldDB" id="A0A1N6J2J2"/>
<dbReference type="Proteomes" id="UP000185062">
    <property type="component" value="Unassembled WGS sequence"/>
</dbReference>
<dbReference type="SMART" id="SM00448">
    <property type="entry name" value="REC"/>
    <property type="match status" value="1"/>
</dbReference>
<dbReference type="PANTHER" id="PTHR43214:SF43">
    <property type="entry name" value="TWO-COMPONENT RESPONSE REGULATOR"/>
    <property type="match status" value="1"/>
</dbReference>
<reference evidence="6 7" key="1">
    <citation type="submission" date="2016-12" db="EMBL/GenBank/DDBJ databases">
        <authorList>
            <person name="Song W.-J."/>
            <person name="Kurnit D.M."/>
        </authorList>
    </citation>
    <scope>NUCLEOTIDE SEQUENCE [LARGE SCALE GENOMIC DNA]</scope>
    <source>
        <strain evidence="6 7">ATCC 49181</strain>
    </source>
</reference>
<dbReference type="Gene3D" id="3.40.50.2300">
    <property type="match status" value="1"/>
</dbReference>
<evidence type="ECO:0000313" key="7">
    <source>
        <dbReference type="Proteomes" id="UP000185062"/>
    </source>
</evidence>
<dbReference type="InterPro" id="IPR001789">
    <property type="entry name" value="Sig_transdc_resp-reg_receiver"/>
</dbReference>
<evidence type="ECO:0000256" key="3">
    <source>
        <dbReference type="PROSITE-ProRule" id="PRU00169"/>
    </source>
</evidence>
<dbReference type="CDD" id="cd17535">
    <property type="entry name" value="REC_NarL-like"/>
    <property type="match status" value="1"/>
</dbReference>
<evidence type="ECO:0000256" key="1">
    <source>
        <dbReference type="ARBA" id="ARBA00022553"/>
    </source>
</evidence>
<dbReference type="SUPFAM" id="SSF52172">
    <property type="entry name" value="CheY-like"/>
    <property type="match status" value="1"/>
</dbReference>
<dbReference type="Pfam" id="PF00072">
    <property type="entry name" value="Response_reg"/>
    <property type="match status" value="1"/>
</dbReference>
<dbReference type="InterPro" id="IPR000792">
    <property type="entry name" value="Tscrpt_reg_LuxR_C"/>
</dbReference>
<dbReference type="InterPro" id="IPR011006">
    <property type="entry name" value="CheY-like_superfamily"/>
</dbReference>
<proteinExistence type="predicted"/>
<name>A0A1N6J2J2_9PROT</name>
<organism evidence="6 7">
    <name type="scientific">Nitrosomonas cryotolerans ATCC 49181</name>
    <dbReference type="NCBI Taxonomy" id="1131553"/>
    <lineage>
        <taxon>Bacteria</taxon>
        <taxon>Pseudomonadati</taxon>
        <taxon>Pseudomonadota</taxon>
        <taxon>Betaproteobacteria</taxon>
        <taxon>Nitrosomonadales</taxon>
        <taxon>Nitrosomonadaceae</taxon>
        <taxon>Nitrosomonas</taxon>
    </lineage>
</organism>
<dbReference type="Pfam" id="PF00196">
    <property type="entry name" value="GerE"/>
    <property type="match status" value="1"/>
</dbReference>
<dbReference type="EMBL" id="FSRO01000001">
    <property type="protein sequence ID" value="SIO38465.1"/>
    <property type="molecule type" value="Genomic_DNA"/>
</dbReference>
<protein>
    <submittedName>
        <fullName evidence="6">Two component transcriptional regulator, LuxR family</fullName>
    </submittedName>
</protein>
<evidence type="ECO:0000259" key="5">
    <source>
        <dbReference type="PROSITE" id="PS50110"/>
    </source>
</evidence>